<dbReference type="AlphaFoldDB" id="A0A241XS15"/>
<proteinExistence type="predicted"/>
<name>A0A241XS15_PSEAI</name>
<evidence type="ECO:0000313" key="2">
    <source>
        <dbReference type="Proteomes" id="UP000194857"/>
    </source>
</evidence>
<sequence length="128" mass="14034">MKTTAAQDAAIKAANAILAKAGLPKYSPRQYPTLELEGVDSPIAVDLSRLVRVSPSPFQSQWEVVGGSGKWHNRIGRHVGALEIVNSRAHGILLEFPEGQVQAFNPMDMFPWKGEQVLFQKQQLSLAV</sequence>
<organism evidence="1 2">
    <name type="scientific">Pseudomonas aeruginosa</name>
    <dbReference type="NCBI Taxonomy" id="287"/>
    <lineage>
        <taxon>Bacteria</taxon>
        <taxon>Pseudomonadati</taxon>
        <taxon>Pseudomonadota</taxon>
        <taxon>Gammaproteobacteria</taxon>
        <taxon>Pseudomonadales</taxon>
        <taxon>Pseudomonadaceae</taxon>
        <taxon>Pseudomonas</taxon>
    </lineage>
</organism>
<dbReference type="RefSeq" id="WP_065327553.1">
    <property type="nucleotide sequence ID" value="NZ_NFFZ01000004.1"/>
</dbReference>
<reference evidence="1 2" key="1">
    <citation type="submission" date="2017-05" db="EMBL/GenBank/DDBJ databases">
        <authorList>
            <person name="Song R."/>
            <person name="Chenine A.L."/>
            <person name="Ruprecht R.M."/>
        </authorList>
    </citation>
    <scope>NUCLEOTIDE SEQUENCE [LARGE SCALE GENOMIC DNA]</scope>
    <source>
        <strain evidence="1 2">S567_C10_BS</strain>
    </source>
</reference>
<protein>
    <submittedName>
        <fullName evidence="1">Uncharacterized protein</fullName>
    </submittedName>
</protein>
<comment type="caution">
    <text evidence="1">The sequence shown here is derived from an EMBL/GenBank/DDBJ whole genome shotgun (WGS) entry which is preliminary data.</text>
</comment>
<accession>A0A241XS15</accession>
<gene>
    <name evidence="1" type="ORF">CAZ10_09880</name>
</gene>
<dbReference type="EMBL" id="NFFZ01000004">
    <property type="protein sequence ID" value="OTI63135.1"/>
    <property type="molecule type" value="Genomic_DNA"/>
</dbReference>
<evidence type="ECO:0000313" key="1">
    <source>
        <dbReference type="EMBL" id="OTI63135.1"/>
    </source>
</evidence>
<dbReference type="Proteomes" id="UP000194857">
    <property type="component" value="Unassembled WGS sequence"/>
</dbReference>